<protein>
    <submittedName>
        <fullName evidence="1">Uncharacterized protein</fullName>
    </submittedName>
</protein>
<dbReference type="Proteomes" id="UP000706039">
    <property type="component" value="Unassembled WGS sequence"/>
</dbReference>
<gene>
    <name evidence="1" type="ORF">K7G82_14465</name>
</gene>
<reference evidence="1 2" key="1">
    <citation type="submission" date="2021-08" db="EMBL/GenBank/DDBJ databases">
        <authorList>
            <person name="Tuo L."/>
        </authorList>
    </citation>
    <scope>NUCLEOTIDE SEQUENCE [LARGE SCALE GENOMIC DNA]</scope>
    <source>
        <strain evidence="1 2">JCM 31229</strain>
    </source>
</reference>
<accession>A0ABS7PR87</accession>
<comment type="caution">
    <text evidence="1">The sequence shown here is derived from an EMBL/GenBank/DDBJ whole genome shotgun (WGS) entry which is preliminary data.</text>
</comment>
<dbReference type="EMBL" id="JAINVV010000006">
    <property type="protein sequence ID" value="MBY8823504.1"/>
    <property type="molecule type" value="Genomic_DNA"/>
</dbReference>
<organism evidence="1 2">
    <name type="scientific">Sphingomonas colocasiae</name>
    <dbReference type="NCBI Taxonomy" id="1848973"/>
    <lineage>
        <taxon>Bacteria</taxon>
        <taxon>Pseudomonadati</taxon>
        <taxon>Pseudomonadota</taxon>
        <taxon>Alphaproteobacteria</taxon>
        <taxon>Sphingomonadales</taxon>
        <taxon>Sphingomonadaceae</taxon>
        <taxon>Sphingomonas</taxon>
    </lineage>
</organism>
<evidence type="ECO:0000313" key="2">
    <source>
        <dbReference type="Proteomes" id="UP000706039"/>
    </source>
</evidence>
<proteinExistence type="predicted"/>
<name>A0ABS7PR87_9SPHN</name>
<sequence>MVAPAVRIIVELAVEIARIEPREPRGRAAITLAAQAMAPHAGRGRAGIAATERDHLAGGGKQVFLRCLRCTGHDSHGGKQRKNQGAQHRITEPFALRTGSPCVTITERVALRRGAILTGLMARERAPHMRAVR</sequence>
<evidence type="ECO:0000313" key="1">
    <source>
        <dbReference type="EMBL" id="MBY8823504.1"/>
    </source>
</evidence>
<keyword evidence="2" id="KW-1185">Reference proteome</keyword>